<dbReference type="RefSeq" id="WP_232730215.1">
    <property type="nucleotide sequence ID" value="NZ_PHUF01000004.1"/>
</dbReference>
<keyword evidence="4" id="KW-1185">Reference proteome</keyword>
<dbReference type="EMBL" id="PHUF01000004">
    <property type="protein sequence ID" value="PKB14779.1"/>
    <property type="molecule type" value="Genomic_DNA"/>
</dbReference>
<evidence type="ECO:0000259" key="2">
    <source>
        <dbReference type="Pfam" id="PF07486"/>
    </source>
</evidence>
<dbReference type="Gene3D" id="1.10.10.2520">
    <property type="entry name" value="Cell wall hydrolase SleB, domain 1"/>
    <property type="match status" value="1"/>
</dbReference>
<comment type="caution">
    <text evidence="3">The sequence shown here is derived from an EMBL/GenBank/DDBJ whole genome shotgun (WGS) entry which is preliminary data.</text>
</comment>
<keyword evidence="1" id="KW-0472">Membrane</keyword>
<dbReference type="InterPro" id="IPR011105">
    <property type="entry name" value="Cell_wall_hydrolase_SleB"/>
</dbReference>
<feature type="domain" description="Cell wall hydrolase SleB" evidence="2">
    <location>
        <begin position="142"/>
        <end position="250"/>
    </location>
</feature>
<sequence length="376" mass="39853">MTTRTTPVLDLALPLDLAEAGTFVRRWKAEHWLLAAIVSMAVLLGLSFAVPSLTSAFAEAEAAPQASVRLAEVGNVANISVDDKEQIVVEGQAAQDQNAAIPTLNLPLEHLKAFGITAAKNETYATALKCLTQAVYYEAAVEPLQGRRAVAQVVLNRMRHPAYPKSVCGVVYQGAERRTGCQFSFTCDGALLRTPSAGPWREAEIVAKAALAGTVEPSVGTATFYHADYVLPKWAFQLGKIGQIGRHIFYRFGGAWGAAATFTGRYAGTERIPALDFAALRDRALADGMAIDGALVAEQAFTPGLTVTPDVKDRHAANDVGGRIDMTKAWRPSMPDPVAMGSRYQDTVAATTTPALAAMPHGKVAVSDTAGASTAQ</sequence>
<dbReference type="Pfam" id="PF07486">
    <property type="entry name" value="Hydrolase_2"/>
    <property type="match status" value="1"/>
</dbReference>
<feature type="transmembrane region" description="Helical" evidence="1">
    <location>
        <begin position="32"/>
        <end position="50"/>
    </location>
</feature>
<organism evidence="3 4">
    <name type="scientific">Novosphingobium kunmingense</name>
    <dbReference type="NCBI Taxonomy" id="1211806"/>
    <lineage>
        <taxon>Bacteria</taxon>
        <taxon>Pseudomonadati</taxon>
        <taxon>Pseudomonadota</taxon>
        <taxon>Alphaproteobacteria</taxon>
        <taxon>Sphingomonadales</taxon>
        <taxon>Sphingomonadaceae</taxon>
        <taxon>Novosphingobium</taxon>
    </lineage>
</organism>
<dbReference type="AlphaFoldDB" id="A0A2N0H757"/>
<name>A0A2N0H757_9SPHN</name>
<evidence type="ECO:0000256" key="1">
    <source>
        <dbReference type="SAM" id="Phobius"/>
    </source>
</evidence>
<dbReference type="GO" id="GO:0016787">
    <property type="term" value="F:hydrolase activity"/>
    <property type="evidence" value="ECO:0007669"/>
    <property type="project" value="UniProtKB-KW"/>
</dbReference>
<dbReference type="Proteomes" id="UP000232587">
    <property type="component" value="Unassembled WGS sequence"/>
</dbReference>
<accession>A0A2N0H757</accession>
<keyword evidence="1" id="KW-0812">Transmembrane</keyword>
<evidence type="ECO:0000313" key="4">
    <source>
        <dbReference type="Proteomes" id="UP000232587"/>
    </source>
</evidence>
<dbReference type="InterPro" id="IPR042047">
    <property type="entry name" value="SleB_dom1"/>
</dbReference>
<keyword evidence="1" id="KW-1133">Transmembrane helix</keyword>
<keyword evidence="3" id="KW-0378">Hydrolase</keyword>
<gene>
    <name evidence="3" type="ORF">B0I00_2380</name>
</gene>
<protein>
    <submittedName>
        <fullName evidence="3">Cell wall hydrolase</fullName>
    </submittedName>
</protein>
<reference evidence="3 4" key="1">
    <citation type="submission" date="2017-11" db="EMBL/GenBank/DDBJ databases">
        <title>Genomic Encyclopedia of Type Strains, Phase III (KMG-III): the genomes of soil and plant-associated and newly described type strains.</title>
        <authorList>
            <person name="Whitman W."/>
        </authorList>
    </citation>
    <scope>NUCLEOTIDE SEQUENCE [LARGE SCALE GENOMIC DNA]</scope>
    <source>
        <strain evidence="3 4">CGMCC 1.12274</strain>
    </source>
</reference>
<proteinExistence type="predicted"/>
<evidence type="ECO:0000313" key="3">
    <source>
        <dbReference type="EMBL" id="PKB14779.1"/>
    </source>
</evidence>